<dbReference type="InterPro" id="IPR027417">
    <property type="entry name" value="P-loop_NTPase"/>
</dbReference>
<reference evidence="1" key="1">
    <citation type="journal article" date="2019" name="J. Fish Dis.">
        <title>Mortality from scale drop disease in farmed Lates calcarifer in Southeast Asia.</title>
        <authorList>
            <person name="Senapin S."/>
            <person name="Dong H.T."/>
            <person name="Meemetta W."/>
            <person name="Gangnonngiw W."/>
            <person name="Sangsuriya P."/>
            <person name="Vanichviriyakit R."/>
            <person name="Sonthi M."/>
            <person name="Nuangsaeng B."/>
        </authorList>
    </citation>
    <scope>NUCLEOTIDE SEQUENCE</scope>
    <source>
        <strain evidence="1">SDDV_2016</strain>
    </source>
</reference>
<name>A0A451EE67_9VIRU</name>
<proteinExistence type="predicted"/>
<dbReference type="EMBL" id="MH152407">
    <property type="protein sequence ID" value="AYM25706.1"/>
    <property type="molecule type" value="Genomic_DNA"/>
</dbReference>
<sequence>MSVPVKELSMTEIRPRTHDDEIGGMKLVVLGKPGRGKSVLIKSIIASKRHLIPAAVVISGSEEANHFYSGLVPECYIYSKFDPDIITRVKKRQLELKHLDPKHSWLLLAIDDCMDNTKLFNNEVVADLFKNGRHWNLLVIIASQYIMDLKADLRCSIDGVFLFSESNLTSQEKIYKQFGGKIPKPQFMLLMEKVTLDYTCLYIDNASQTQHWTECVRYYKAPMLTNEDVNFGFADYKNSAIAVVE</sequence>
<protein>
    <submittedName>
        <fullName evidence="1">ORF_035L</fullName>
    </submittedName>
</protein>
<organism evidence="1">
    <name type="scientific">Scale drop disease virus</name>
    <dbReference type="NCBI Taxonomy" id="1697349"/>
    <lineage>
        <taxon>Viruses</taxon>
        <taxon>Varidnaviria</taxon>
        <taxon>Bamfordvirae</taxon>
        <taxon>Nucleocytoviricota</taxon>
        <taxon>Megaviricetes</taxon>
        <taxon>Pimascovirales</taxon>
        <taxon>Pimascovirales incertae sedis</taxon>
        <taxon>Iridoviridae</taxon>
        <taxon>Alphairidovirinae</taxon>
        <taxon>Megalocytivirus</taxon>
        <taxon>Megalocytivirus lates1</taxon>
    </lineage>
</organism>
<dbReference type="SUPFAM" id="SSF52540">
    <property type="entry name" value="P-loop containing nucleoside triphosphate hydrolases"/>
    <property type="match status" value="1"/>
</dbReference>
<dbReference type="Gene3D" id="3.40.50.300">
    <property type="entry name" value="P-loop containing nucleotide triphosphate hydrolases"/>
    <property type="match status" value="1"/>
</dbReference>
<evidence type="ECO:0000313" key="1">
    <source>
        <dbReference type="EMBL" id="AYM25706.1"/>
    </source>
</evidence>
<accession>A0A451EE67</accession>